<keyword evidence="3" id="KW-1185">Reference proteome</keyword>
<reference evidence="2 3" key="1">
    <citation type="submission" date="2024-04" db="EMBL/GenBank/DDBJ databases">
        <authorList>
            <person name="Fracassetti M."/>
        </authorList>
    </citation>
    <scope>NUCLEOTIDE SEQUENCE [LARGE SCALE GENOMIC DNA]</scope>
</reference>
<dbReference type="AlphaFoldDB" id="A0AAV2FYN5"/>
<protein>
    <submittedName>
        <fullName evidence="2">Uncharacterized protein</fullName>
    </submittedName>
</protein>
<sequence>MMSVELVSQTYVGIEASAAGDVIGEIASARGVQRSEGSDLLDPIGGGDDPGTAESVGDELIRASEAERDQGRVNFSSLYMIVVGG</sequence>
<gene>
    <name evidence="2" type="ORF">LTRI10_LOCUS42493</name>
</gene>
<name>A0AAV2FYN5_9ROSI</name>
<dbReference type="Proteomes" id="UP001497516">
    <property type="component" value="Chromosome 7"/>
</dbReference>
<organism evidence="2 3">
    <name type="scientific">Linum trigynum</name>
    <dbReference type="NCBI Taxonomy" id="586398"/>
    <lineage>
        <taxon>Eukaryota</taxon>
        <taxon>Viridiplantae</taxon>
        <taxon>Streptophyta</taxon>
        <taxon>Embryophyta</taxon>
        <taxon>Tracheophyta</taxon>
        <taxon>Spermatophyta</taxon>
        <taxon>Magnoliopsida</taxon>
        <taxon>eudicotyledons</taxon>
        <taxon>Gunneridae</taxon>
        <taxon>Pentapetalae</taxon>
        <taxon>rosids</taxon>
        <taxon>fabids</taxon>
        <taxon>Malpighiales</taxon>
        <taxon>Linaceae</taxon>
        <taxon>Linum</taxon>
    </lineage>
</organism>
<proteinExistence type="predicted"/>
<evidence type="ECO:0000313" key="3">
    <source>
        <dbReference type="Proteomes" id="UP001497516"/>
    </source>
</evidence>
<dbReference type="EMBL" id="OZ034820">
    <property type="protein sequence ID" value="CAL1402500.1"/>
    <property type="molecule type" value="Genomic_DNA"/>
</dbReference>
<evidence type="ECO:0000313" key="2">
    <source>
        <dbReference type="EMBL" id="CAL1402500.1"/>
    </source>
</evidence>
<evidence type="ECO:0000256" key="1">
    <source>
        <dbReference type="SAM" id="MobiDB-lite"/>
    </source>
</evidence>
<accession>A0AAV2FYN5</accession>
<feature type="region of interest" description="Disordered" evidence="1">
    <location>
        <begin position="34"/>
        <end position="55"/>
    </location>
</feature>